<evidence type="ECO:0000256" key="1">
    <source>
        <dbReference type="ARBA" id="ARBA00023002"/>
    </source>
</evidence>
<gene>
    <name evidence="2" type="ORF">F4695_000742</name>
</gene>
<dbReference type="GO" id="GO:0004497">
    <property type="term" value="F:monooxygenase activity"/>
    <property type="evidence" value="ECO:0007669"/>
    <property type="project" value="TreeGrafter"/>
</dbReference>
<sequence>MNLPAEPLQIEDVVVIGAGLSGMTAAYELGRRGIRARIIAREEQVGSTWRKRHPQLSLNTHRDISHMPGLQYPSGTSAFPKRDVVAAHLAQFARDNALDIEHGVSVEALSRRDGVFHLATSAGPVLCRNVVVATGRDGDPWQPLFKGAENFGGQSIHACDFGDAKQYRGKRVLIVGAGNSGFDIANHLAKVDLAHCWFSVRSGSSVLPKRLFGVAVHKFSPWLARLPTPVVDIAISLTERLAFGDLTKLGFPRSSHKAATRLARDHVAIPVDDGAIKAVREGRIKVVGEVVEFTQAGTVLHKNGVVTAPDVIIYATGYGAHHQSLLGKLVIENGHVPSPSGPDIPGLWFIGMTPGLISYFHNAREEAVEMAAAMRSRLDTDARSGR</sequence>
<dbReference type="Gene3D" id="3.50.50.60">
    <property type="entry name" value="FAD/NAD(P)-binding domain"/>
    <property type="match status" value="1"/>
</dbReference>
<keyword evidence="3" id="KW-1185">Reference proteome</keyword>
<dbReference type="GO" id="GO:0050660">
    <property type="term" value="F:flavin adenine dinucleotide binding"/>
    <property type="evidence" value="ECO:0007669"/>
    <property type="project" value="InterPro"/>
</dbReference>
<evidence type="ECO:0000313" key="3">
    <source>
        <dbReference type="Proteomes" id="UP000585437"/>
    </source>
</evidence>
<dbReference type="InterPro" id="IPR000960">
    <property type="entry name" value="Flavin_mOase"/>
</dbReference>
<dbReference type="Proteomes" id="UP000585437">
    <property type="component" value="Unassembled WGS sequence"/>
</dbReference>
<dbReference type="Pfam" id="PF13738">
    <property type="entry name" value="Pyr_redox_3"/>
    <property type="match status" value="1"/>
</dbReference>
<organism evidence="2 3">
    <name type="scientific">Rhizobium soli</name>
    <dbReference type="NCBI Taxonomy" id="424798"/>
    <lineage>
        <taxon>Bacteria</taxon>
        <taxon>Pseudomonadati</taxon>
        <taxon>Pseudomonadota</taxon>
        <taxon>Alphaproteobacteria</taxon>
        <taxon>Hyphomicrobiales</taxon>
        <taxon>Rhizobiaceae</taxon>
        <taxon>Rhizobium/Agrobacterium group</taxon>
        <taxon>Rhizobium</taxon>
    </lineage>
</organism>
<comment type="caution">
    <text evidence="2">The sequence shown here is derived from an EMBL/GenBank/DDBJ whole genome shotgun (WGS) entry which is preliminary data.</text>
</comment>
<dbReference type="PRINTS" id="PR00368">
    <property type="entry name" value="FADPNR"/>
</dbReference>
<keyword evidence="1" id="KW-0560">Oxidoreductase</keyword>
<dbReference type="PRINTS" id="PR00469">
    <property type="entry name" value="PNDRDTASEII"/>
</dbReference>
<dbReference type="AlphaFoldDB" id="A0A7X0MSG6"/>
<dbReference type="GO" id="GO:0050661">
    <property type="term" value="F:NADP binding"/>
    <property type="evidence" value="ECO:0007669"/>
    <property type="project" value="InterPro"/>
</dbReference>
<name>A0A7X0MSG6_9HYPH</name>
<dbReference type="PANTHER" id="PTHR43539">
    <property type="entry name" value="FLAVIN-BINDING MONOOXYGENASE-LIKE PROTEIN (AFU_ORTHOLOGUE AFUA_4G09220)"/>
    <property type="match status" value="1"/>
</dbReference>
<evidence type="ECO:0000313" key="2">
    <source>
        <dbReference type="EMBL" id="MBB6507423.1"/>
    </source>
</evidence>
<protein>
    <submittedName>
        <fullName evidence="2">Cation diffusion facilitator CzcD-associated flavoprotein CzcO</fullName>
    </submittedName>
</protein>
<dbReference type="InterPro" id="IPR050982">
    <property type="entry name" value="Auxin_biosynth/cation_transpt"/>
</dbReference>
<accession>A0A7X0MSG6</accession>
<reference evidence="2 3" key="1">
    <citation type="submission" date="2020-08" db="EMBL/GenBank/DDBJ databases">
        <title>The Agave Microbiome: Exploring the role of microbial communities in plant adaptations to desert environments.</title>
        <authorList>
            <person name="Partida-Martinez L.P."/>
        </authorList>
    </citation>
    <scope>NUCLEOTIDE SEQUENCE [LARGE SCALE GENOMIC DNA]</scope>
    <source>
        <strain evidence="2 3">AS3.12</strain>
    </source>
</reference>
<proteinExistence type="predicted"/>
<dbReference type="RefSeq" id="WP_184653865.1">
    <property type="nucleotide sequence ID" value="NZ_JACHBU010000001.1"/>
</dbReference>
<dbReference type="PIRSF" id="PIRSF000332">
    <property type="entry name" value="FMO"/>
    <property type="match status" value="1"/>
</dbReference>
<dbReference type="EMBL" id="JACHBU010000001">
    <property type="protein sequence ID" value="MBB6507423.1"/>
    <property type="molecule type" value="Genomic_DNA"/>
</dbReference>
<dbReference type="InterPro" id="IPR036188">
    <property type="entry name" value="FAD/NAD-bd_sf"/>
</dbReference>
<dbReference type="SUPFAM" id="SSF51905">
    <property type="entry name" value="FAD/NAD(P)-binding domain"/>
    <property type="match status" value="2"/>
</dbReference>
<dbReference type="PANTHER" id="PTHR43539:SF78">
    <property type="entry name" value="FLAVIN-CONTAINING MONOOXYGENASE"/>
    <property type="match status" value="1"/>
</dbReference>